<evidence type="ECO:0000313" key="2">
    <source>
        <dbReference type="Proteomes" id="UP000675920"/>
    </source>
</evidence>
<reference evidence="3" key="1">
    <citation type="submission" date="2025-08" db="UniProtKB">
        <authorList>
            <consortium name="RefSeq"/>
        </authorList>
    </citation>
    <scope>IDENTIFICATION</scope>
</reference>
<keyword evidence="2" id="KW-1185">Reference proteome</keyword>
<evidence type="ECO:0000256" key="1">
    <source>
        <dbReference type="SAM" id="Phobius"/>
    </source>
</evidence>
<keyword evidence="1" id="KW-0812">Transmembrane</keyword>
<proteinExistence type="predicted"/>
<feature type="transmembrane region" description="Helical" evidence="1">
    <location>
        <begin position="15"/>
        <end position="39"/>
    </location>
</feature>
<keyword evidence="1" id="KW-0472">Membrane</keyword>
<sequence>MNTISTAQRPWYRQFWPWALAAGPVAVLIAGSVTIWLAVTRPEALVVDDYYKQGNAINQSIQRDRAAAQLGLKADLEIVADGQLEVRLIGDAAYAWPPVIGLLLTHPTLASEDIKVQLVAKSLANGRGVYVAAAPLLKDVSYQLQLQDGDRWRLTGEWPKSAKIVVGVQSADK</sequence>
<dbReference type="AlphaFoldDB" id="A0A8B6XCI1"/>
<name>A0A8B6XCI1_9BURK</name>
<accession>A0A8B6XCI1</accession>
<dbReference type="InterPro" id="IPR008620">
    <property type="entry name" value="FixH"/>
</dbReference>
<protein>
    <submittedName>
        <fullName evidence="3">FixH family protein</fullName>
    </submittedName>
</protein>
<dbReference type="RefSeq" id="WP_169732549.1">
    <property type="nucleotide sequence ID" value="NZ_AXWS01000018.1"/>
</dbReference>
<dbReference type="Pfam" id="PF05751">
    <property type="entry name" value="FixH"/>
    <property type="match status" value="1"/>
</dbReference>
<dbReference type="Proteomes" id="UP000675920">
    <property type="component" value="Unplaced"/>
</dbReference>
<evidence type="ECO:0000313" key="3">
    <source>
        <dbReference type="RefSeq" id="WP_169732549.1"/>
    </source>
</evidence>
<keyword evidence="1" id="KW-1133">Transmembrane helix</keyword>
<organism evidence="2 3">
    <name type="scientific">Derxia gummosa DSM 723</name>
    <dbReference type="NCBI Taxonomy" id="1121388"/>
    <lineage>
        <taxon>Bacteria</taxon>
        <taxon>Pseudomonadati</taxon>
        <taxon>Pseudomonadota</taxon>
        <taxon>Betaproteobacteria</taxon>
        <taxon>Burkholderiales</taxon>
        <taxon>Alcaligenaceae</taxon>
        <taxon>Derxia</taxon>
    </lineage>
</organism>